<accession>A0A6A6GYC8</accession>
<organism evidence="1 2">
    <name type="scientific">Viridothelium virens</name>
    <name type="common">Speckled blister lichen</name>
    <name type="synonym">Trypethelium virens</name>
    <dbReference type="NCBI Taxonomy" id="1048519"/>
    <lineage>
        <taxon>Eukaryota</taxon>
        <taxon>Fungi</taxon>
        <taxon>Dikarya</taxon>
        <taxon>Ascomycota</taxon>
        <taxon>Pezizomycotina</taxon>
        <taxon>Dothideomycetes</taxon>
        <taxon>Dothideomycetes incertae sedis</taxon>
        <taxon>Trypetheliales</taxon>
        <taxon>Trypetheliaceae</taxon>
        <taxon>Viridothelium</taxon>
    </lineage>
</organism>
<reference evidence="1" key="1">
    <citation type="journal article" date="2020" name="Stud. Mycol.">
        <title>101 Dothideomycetes genomes: a test case for predicting lifestyles and emergence of pathogens.</title>
        <authorList>
            <person name="Haridas S."/>
            <person name="Albert R."/>
            <person name="Binder M."/>
            <person name="Bloem J."/>
            <person name="Labutti K."/>
            <person name="Salamov A."/>
            <person name="Andreopoulos B."/>
            <person name="Baker S."/>
            <person name="Barry K."/>
            <person name="Bills G."/>
            <person name="Bluhm B."/>
            <person name="Cannon C."/>
            <person name="Castanera R."/>
            <person name="Culley D."/>
            <person name="Daum C."/>
            <person name="Ezra D."/>
            <person name="Gonzalez J."/>
            <person name="Henrissat B."/>
            <person name="Kuo A."/>
            <person name="Liang C."/>
            <person name="Lipzen A."/>
            <person name="Lutzoni F."/>
            <person name="Magnuson J."/>
            <person name="Mondo S."/>
            <person name="Nolan M."/>
            <person name="Ohm R."/>
            <person name="Pangilinan J."/>
            <person name="Park H.-J."/>
            <person name="Ramirez L."/>
            <person name="Alfaro M."/>
            <person name="Sun H."/>
            <person name="Tritt A."/>
            <person name="Yoshinaga Y."/>
            <person name="Zwiers L.-H."/>
            <person name="Turgeon B."/>
            <person name="Goodwin S."/>
            <person name="Spatafora J."/>
            <person name="Crous P."/>
            <person name="Grigoriev I."/>
        </authorList>
    </citation>
    <scope>NUCLEOTIDE SEQUENCE</scope>
    <source>
        <strain evidence="1">Tuck. ex Michener</strain>
    </source>
</reference>
<dbReference type="Proteomes" id="UP000800092">
    <property type="component" value="Unassembled WGS sequence"/>
</dbReference>
<sequence>MDALSAILCASGRAFCCTLKISQKEDGTEALEVLRKYISGNSKVLQYVGGLPKLSTSTKKGDEAVSVR</sequence>
<dbReference type="EMBL" id="ML991838">
    <property type="protein sequence ID" value="KAF2230619.1"/>
    <property type="molecule type" value="Genomic_DNA"/>
</dbReference>
<evidence type="ECO:0000313" key="1">
    <source>
        <dbReference type="EMBL" id="KAF2230619.1"/>
    </source>
</evidence>
<protein>
    <submittedName>
        <fullName evidence="1">Uncharacterized protein</fullName>
    </submittedName>
</protein>
<gene>
    <name evidence="1" type="ORF">EV356DRAFT_508389</name>
</gene>
<keyword evidence="2" id="KW-1185">Reference proteome</keyword>
<name>A0A6A6GYC8_VIRVR</name>
<proteinExistence type="predicted"/>
<evidence type="ECO:0000313" key="2">
    <source>
        <dbReference type="Proteomes" id="UP000800092"/>
    </source>
</evidence>
<dbReference type="AlphaFoldDB" id="A0A6A6GYC8"/>